<organism evidence="2 3">
    <name type="scientific">Paracoccus sphaerophysae</name>
    <dbReference type="NCBI Taxonomy" id="690417"/>
    <lineage>
        <taxon>Bacteria</taxon>
        <taxon>Pseudomonadati</taxon>
        <taxon>Pseudomonadota</taxon>
        <taxon>Alphaproteobacteria</taxon>
        <taxon>Rhodobacterales</taxon>
        <taxon>Paracoccaceae</taxon>
        <taxon>Paracoccus</taxon>
    </lineage>
</organism>
<dbReference type="Proteomes" id="UP000029917">
    <property type="component" value="Unassembled WGS sequence"/>
</dbReference>
<dbReference type="AlphaFoldDB" id="A0A099EVL5"/>
<protein>
    <submittedName>
        <fullName evidence="2">Uncharacterized protein</fullName>
    </submittedName>
</protein>
<dbReference type="STRING" id="690417.IC63_15630"/>
<reference evidence="2 3" key="2">
    <citation type="submission" date="2014-10" db="EMBL/GenBank/DDBJ databases">
        <title>Paracoccus sanguinis sp. nov., isolated from clinical specimens of New York State patients.</title>
        <authorList>
            <person name="Mingle L.A."/>
            <person name="Cole J.A."/>
            <person name="Lapierre P."/>
            <person name="Musser K.A."/>
        </authorList>
    </citation>
    <scope>NUCLEOTIDE SEQUENCE [LARGE SCALE GENOMIC DNA]</scope>
    <source>
        <strain evidence="2 3">HAMBI 3106</strain>
    </source>
</reference>
<sequence>MQGFDSRFERGFSEENRLEAGATPAQVKNKTVAQLHQTQAADLEKARSTLAALNEKIEKNTRLIEKAEARIEAGKGDLAKLNANIETYTRRLQAARFEAKQEEARLAANVAHNKKRQDEAAAKTRAAEAEAAAAQDREKAARVREQEALDRQKAAFEQFALEEAHLEKERIAADEARLLALSENHRKYEDG</sequence>
<dbReference type="RefSeq" id="WP_036721926.1">
    <property type="nucleotide sequence ID" value="NZ_JRKS01000081.1"/>
</dbReference>
<dbReference type="EMBL" id="JRKS01000081">
    <property type="protein sequence ID" value="KGJ01963.1"/>
    <property type="molecule type" value="Genomic_DNA"/>
</dbReference>
<gene>
    <name evidence="2" type="ORF">IC63_15630</name>
</gene>
<keyword evidence="3" id="KW-1185">Reference proteome</keyword>
<evidence type="ECO:0000313" key="2">
    <source>
        <dbReference type="EMBL" id="KGJ01963.1"/>
    </source>
</evidence>
<feature type="compositionally biased region" description="Basic and acidic residues" evidence="1">
    <location>
        <begin position="1"/>
        <end position="18"/>
    </location>
</feature>
<proteinExistence type="predicted"/>
<feature type="region of interest" description="Disordered" evidence="1">
    <location>
        <begin position="110"/>
        <end position="142"/>
    </location>
</feature>
<comment type="caution">
    <text evidence="2">The sequence shown here is derived from an EMBL/GenBank/DDBJ whole genome shotgun (WGS) entry which is preliminary data.</text>
</comment>
<evidence type="ECO:0000256" key="1">
    <source>
        <dbReference type="SAM" id="MobiDB-lite"/>
    </source>
</evidence>
<accession>A0A099EVL5</accession>
<reference evidence="2 3" key="1">
    <citation type="submission" date="2014-09" db="EMBL/GenBank/DDBJ databases">
        <authorList>
            <person name="McGinnis J.M."/>
            <person name="Wolfgang W.J."/>
        </authorList>
    </citation>
    <scope>NUCLEOTIDE SEQUENCE [LARGE SCALE GENOMIC DNA]</scope>
    <source>
        <strain evidence="2 3">HAMBI 3106</strain>
    </source>
</reference>
<feature type="region of interest" description="Disordered" evidence="1">
    <location>
        <begin position="1"/>
        <end position="29"/>
    </location>
</feature>
<evidence type="ECO:0000313" key="3">
    <source>
        <dbReference type="Proteomes" id="UP000029917"/>
    </source>
</evidence>
<name>A0A099EVL5_9RHOB</name>
<feature type="compositionally biased region" description="Basic and acidic residues" evidence="1">
    <location>
        <begin position="116"/>
        <end position="128"/>
    </location>
</feature>